<dbReference type="SUPFAM" id="SSF53474">
    <property type="entry name" value="alpha/beta-Hydrolases"/>
    <property type="match status" value="1"/>
</dbReference>
<reference evidence="1 2" key="1">
    <citation type="submission" date="2015-06" db="EMBL/GenBank/DDBJ databases">
        <title>Talaromyces atroroseus IBT 11181 draft genome.</title>
        <authorList>
            <person name="Rasmussen K.B."/>
            <person name="Rasmussen S."/>
            <person name="Petersen B."/>
            <person name="Sicheritz-Ponten T."/>
            <person name="Mortensen U.H."/>
            <person name="Thrane U."/>
        </authorList>
    </citation>
    <scope>NUCLEOTIDE SEQUENCE [LARGE SCALE GENOMIC DNA]</scope>
    <source>
        <strain evidence="1 2">IBT 11181</strain>
    </source>
</reference>
<name>A0A225ASH7_TALAT</name>
<dbReference type="Gene3D" id="3.40.50.1820">
    <property type="entry name" value="alpha/beta hydrolase"/>
    <property type="match status" value="1"/>
</dbReference>
<dbReference type="EMBL" id="LFMY01000003">
    <property type="protein sequence ID" value="OKL62453.1"/>
    <property type="molecule type" value="Genomic_DNA"/>
</dbReference>
<dbReference type="PANTHER" id="PTHR43433:SF10">
    <property type="entry name" value="AB HYDROLASE-1 DOMAIN-CONTAINING PROTEIN"/>
    <property type="match status" value="1"/>
</dbReference>
<comment type="caution">
    <text evidence="1">The sequence shown here is derived from an EMBL/GenBank/DDBJ whole genome shotgun (WGS) entry which is preliminary data.</text>
</comment>
<organism evidence="1 2">
    <name type="scientific">Talaromyces atroroseus</name>
    <dbReference type="NCBI Taxonomy" id="1441469"/>
    <lineage>
        <taxon>Eukaryota</taxon>
        <taxon>Fungi</taxon>
        <taxon>Dikarya</taxon>
        <taxon>Ascomycota</taxon>
        <taxon>Pezizomycotina</taxon>
        <taxon>Eurotiomycetes</taxon>
        <taxon>Eurotiomycetidae</taxon>
        <taxon>Eurotiales</taxon>
        <taxon>Trichocomaceae</taxon>
        <taxon>Talaromyces</taxon>
        <taxon>Talaromyces sect. Trachyspermi</taxon>
    </lineage>
</organism>
<dbReference type="InterPro" id="IPR029058">
    <property type="entry name" value="AB_hydrolase_fold"/>
</dbReference>
<dbReference type="AlphaFoldDB" id="A0A225ASH7"/>
<dbReference type="PANTHER" id="PTHR43433">
    <property type="entry name" value="HYDROLASE, ALPHA/BETA FOLD FAMILY PROTEIN"/>
    <property type="match status" value="1"/>
</dbReference>
<dbReference type="RefSeq" id="XP_020122574.1">
    <property type="nucleotide sequence ID" value="XM_020264994.1"/>
</dbReference>
<sequence length="343" mass="37855">MATEVDAFVDDPRFNQNFELLSSLGSTIKVTYADYGYRNEAHPEEETVLLWFGPMMASRLIGILRDKAARQDKIRIIAIDRPGMGGTDAVPGESRIRICREVVIALLDKLSIQHVCLAAHSGGTVYALDTLLHHPGILSPSRPYLALGAPWLLPKHTSSTAMAMIQRLPTSVVGNTHQLMKVMRQLGGSSIASSLASSTPSRTAETGDELQIIQKMWPSIVNRMHSENTEGVSAEALLLLQKVGNGSGWDDWGDYDLLIPRLVQSLRAANRGLRLEIFYAEKDWMIGDAGSRGPAWFDGCWTTQAAEVVDHHSRVVAGADHDTVWDLQWDATRTLFESIRAVR</sequence>
<dbReference type="InterPro" id="IPR050471">
    <property type="entry name" value="AB_hydrolase"/>
</dbReference>
<gene>
    <name evidence="1" type="ORF">UA08_02901</name>
</gene>
<evidence type="ECO:0000313" key="2">
    <source>
        <dbReference type="Proteomes" id="UP000214365"/>
    </source>
</evidence>
<accession>A0A225ASH7</accession>
<dbReference type="Proteomes" id="UP000214365">
    <property type="component" value="Unassembled WGS sequence"/>
</dbReference>
<dbReference type="GeneID" id="31002656"/>
<evidence type="ECO:0000313" key="1">
    <source>
        <dbReference type="EMBL" id="OKL62453.1"/>
    </source>
</evidence>
<keyword evidence="2" id="KW-1185">Reference proteome</keyword>
<proteinExistence type="predicted"/>
<protein>
    <submittedName>
        <fullName evidence="1">Uncharacterized protein</fullName>
    </submittedName>
</protein>
<dbReference type="OrthoDB" id="294702at2759"/>
<dbReference type="STRING" id="1441469.A0A225ASH7"/>